<evidence type="ECO:0000256" key="2">
    <source>
        <dbReference type="ARBA" id="ARBA00004922"/>
    </source>
</evidence>
<dbReference type="GO" id="GO:0016020">
    <property type="term" value="C:membrane"/>
    <property type="evidence" value="ECO:0007669"/>
    <property type="project" value="InterPro"/>
</dbReference>
<evidence type="ECO:0000256" key="1">
    <source>
        <dbReference type="ARBA" id="ARBA00001913"/>
    </source>
</evidence>
<keyword evidence="14" id="KW-1133">Transmembrane helix</keyword>
<dbReference type="PANTHER" id="PTHR11742:SF55">
    <property type="entry name" value="ENDOPLASMIC RETICULUM MANNOSYL-OLIGOSACCHARIDE 1,2-ALPHA-MANNOSIDASE"/>
    <property type="match status" value="1"/>
</dbReference>
<dbReference type="EC" id="3.2.1.-" evidence="13"/>
<feature type="active site" description="Proton donor" evidence="10">
    <location>
        <position position="866"/>
    </location>
</feature>
<name>A0AAW1R5Q3_9CHLO</name>
<reference evidence="16 17" key="1">
    <citation type="journal article" date="2024" name="Nat. Commun.">
        <title>Phylogenomics reveals the evolutionary origins of lichenization in chlorophyte algae.</title>
        <authorList>
            <person name="Puginier C."/>
            <person name="Libourel C."/>
            <person name="Otte J."/>
            <person name="Skaloud P."/>
            <person name="Haon M."/>
            <person name="Grisel S."/>
            <person name="Petersen M."/>
            <person name="Berrin J.G."/>
            <person name="Delaux P.M."/>
            <person name="Dal Grande F."/>
            <person name="Keller J."/>
        </authorList>
    </citation>
    <scope>NUCLEOTIDE SEQUENCE [LARGE SCALE GENOMIC DNA]</scope>
    <source>
        <strain evidence="16 17">SAG 2043</strain>
    </source>
</reference>
<dbReference type="InterPro" id="IPR036026">
    <property type="entry name" value="Seven-hairpin_glycosidases"/>
</dbReference>
<protein>
    <recommendedName>
        <fullName evidence="13">alpha-1,2-Mannosidase</fullName>
        <ecNumber evidence="13">3.2.1.-</ecNumber>
    </recommendedName>
</protein>
<feature type="domain" description="CMP/dCMP-type deaminase" evidence="15">
    <location>
        <begin position="115"/>
        <end position="250"/>
    </location>
</feature>
<keyword evidence="7 12" id="KW-1015">Disulfide bond</keyword>
<proteinExistence type="inferred from homology"/>
<keyword evidence="17" id="KW-1185">Reference proteome</keyword>
<feature type="active site" evidence="10">
    <location>
        <position position="905"/>
    </location>
</feature>
<dbReference type="GO" id="GO:0005783">
    <property type="term" value="C:endoplasmic reticulum"/>
    <property type="evidence" value="ECO:0007669"/>
    <property type="project" value="TreeGrafter"/>
</dbReference>
<evidence type="ECO:0000256" key="3">
    <source>
        <dbReference type="ARBA" id="ARBA00007658"/>
    </source>
</evidence>
<keyword evidence="14" id="KW-0812">Transmembrane</keyword>
<feature type="transmembrane region" description="Helical" evidence="14">
    <location>
        <begin position="258"/>
        <end position="280"/>
    </location>
</feature>
<dbReference type="EMBL" id="JALJOR010000001">
    <property type="protein sequence ID" value="KAK9829091.1"/>
    <property type="molecule type" value="Genomic_DNA"/>
</dbReference>
<evidence type="ECO:0000256" key="8">
    <source>
        <dbReference type="ARBA" id="ARBA00047669"/>
    </source>
</evidence>
<comment type="pathway">
    <text evidence="2">Protein modification; protein glycosylation.</text>
</comment>
<evidence type="ECO:0000256" key="13">
    <source>
        <dbReference type="RuleBase" id="RU361193"/>
    </source>
</evidence>
<dbReference type="InterPro" id="IPR001382">
    <property type="entry name" value="Glyco_hydro_47"/>
</dbReference>
<dbReference type="GO" id="GO:0005975">
    <property type="term" value="P:carbohydrate metabolic process"/>
    <property type="evidence" value="ECO:0007669"/>
    <property type="project" value="InterPro"/>
</dbReference>
<dbReference type="Gene3D" id="3.40.140.10">
    <property type="entry name" value="Cytidine Deaminase, domain 2"/>
    <property type="match status" value="1"/>
</dbReference>
<dbReference type="SUPFAM" id="SSF53927">
    <property type="entry name" value="Cytidine deaminase-like"/>
    <property type="match status" value="1"/>
</dbReference>
<evidence type="ECO:0000259" key="15">
    <source>
        <dbReference type="PROSITE" id="PS51747"/>
    </source>
</evidence>
<dbReference type="GO" id="GO:0005768">
    <property type="term" value="C:endosome"/>
    <property type="evidence" value="ECO:0007669"/>
    <property type="project" value="TreeGrafter"/>
</dbReference>
<comment type="cofactor">
    <cofactor evidence="1 11">
        <name>Ca(2+)</name>
        <dbReference type="ChEBI" id="CHEBI:29108"/>
    </cofactor>
</comment>
<keyword evidence="5 13" id="KW-0378">Hydrolase</keyword>
<dbReference type="Pfam" id="PF00383">
    <property type="entry name" value="dCMP_cyt_deam_1"/>
    <property type="match status" value="1"/>
</dbReference>
<evidence type="ECO:0000256" key="11">
    <source>
        <dbReference type="PIRSR" id="PIRSR601382-2"/>
    </source>
</evidence>
<dbReference type="InterPro" id="IPR016193">
    <property type="entry name" value="Cytidine_deaminase-like"/>
</dbReference>
<dbReference type="SUPFAM" id="SSF48225">
    <property type="entry name" value="Seven-hairpin glycosidases"/>
    <property type="match status" value="1"/>
</dbReference>
<evidence type="ECO:0000256" key="5">
    <source>
        <dbReference type="ARBA" id="ARBA00022801"/>
    </source>
</evidence>
<dbReference type="Proteomes" id="UP001489004">
    <property type="component" value="Unassembled WGS sequence"/>
</dbReference>
<keyword evidence="13" id="KW-0326">Glycosidase</keyword>
<dbReference type="PRINTS" id="PR00747">
    <property type="entry name" value="GLYHDRLASE47"/>
</dbReference>
<comment type="similarity">
    <text evidence="3 13">Belongs to the glycosyl hydrolase 47 family.</text>
</comment>
<comment type="caution">
    <text evidence="16">The sequence shown here is derived from an EMBL/GenBank/DDBJ whole genome shotgun (WGS) entry which is preliminary data.</text>
</comment>
<keyword evidence="14" id="KW-0472">Membrane</keyword>
<keyword evidence="4 11" id="KW-0479">Metal-binding</keyword>
<dbReference type="InterPro" id="IPR012341">
    <property type="entry name" value="6hp_glycosidase-like_sf"/>
</dbReference>
<gene>
    <name evidence="16" type="ORF">WJX72_003851</name>
</gene>
<dbReference type="InterPro" id="IPR002125">
    <property type="entry name" value="CMP_dCMP_dom"/>
</dbReference>
<sequence length="1067" mass="117486">MQQPCTAISFEKPRLIPGSDAPVLEMQGMVAAMVPPLLASPLMRELGSNWPLTGLQHLKRVRKHMQDLPAALAELVAKHGLHLHTVQVPGVAPGTREQWHDWTQIWPLTWREPAPDPLSAAQMAPTQIAACNGALIIDPATGTIIAAGQDGSAKHPLHHAAIMAIDAAAQRDLRLWPPHEHAASHKPYLCTGFDCYLLREPCAMCAMALVHSRAPALAGIRSLPRLTAGHNVSAVLKHVQVLLTLGAASEHIQGRLRWVWLALTCTVLAVLGLVAHLGGWQGRDGRGSASRTLSEAHLPRITSHYQTDLDLLIQQTETERQQLWAEMQPAKRHWDGLQVEVADKTQRAKTAKAEYDALADLFQKRVAAFAAGQPVKDNEGKLYPASADKDELRRGWEAQLEDAAKLVKKAQWMESDARAREQDQHVLYEAMLSDYQAKDAALDSYLRQKVKDPVPKLSLEEQLAQLSDPTAKLALALGSAAASTHGSLLKMAIAEKRMSAFPAKDDSVRCRMSGICEGALACTEGDALGCMQDSAQRQAAVKAAAQWSWKGYKTYAWGKDELLPVSGSSSEWFNLGLTLVDSLDTLLLLGMEEEYQDAREWVATKLQLDQDKDVNLFETTIRVLGGLLSAFHLSGGDQMFLHRAHNLALRLSPAFDSPSGIPFSDVNLGTHTVSSPGWSGGASSLSEVSTLAVEFGYLGRVSGNKQLADQTLKVVEQIRTMAGKTQGLAPIMINPHSGHFESQVLTLGARGDSYYEYLLKQWLIAGKVCNTSRTEYKVAMRGVRDLLLDSTRPEGGLLYVAELHNGGKQAKMDHLVCFLPGLLALGHLHGINSGHESELDDLSVAKLLMLTCYEMYRRVPSGLAPEIAFFKPASGSDYPKHHSDDVGGGNFVIKPQDAHSLLRPETMESLFIMYRVTRDVKYREWGWHIFRAFEKYCKVDSGGYTNLDSVLQVPPKRRDKMESFWLAETLKYLHLLLDDSQPEVLPLDEFVFNTEAHPMPIVGTVPDVEASDSYWLGQFASSDVSDKNIDAALKVWEDREKQLLSADAAVHKEAGSQPFFRDVIFPA</sequence>
<comment type="catalytic activity">
    <reaction evidence="9">
        <text>N(4)-(alpha-D-Man-(1-&gt;2)-alpha-D-Man-(1-&gt;2)-alpha-D-Man-(1-&gt;3)-[alpha-D-Man-(1-&gt;2)-alpha-D-Man-(1-&gt;3)-[alpha-D-Man-(1-&gt;2)-alpha-D-Man-(1-&gt;6)]-alpha-D-Man-(1-&gt;6)]-beta-D-Man-(1-&gt;4)-beta-D-GlcNAc-(1-&gt;4)-beta-D-GlcNAc)-L-asparaginyl-[protein] (N-glucan mannose isomer 9A1,2,3B1,2,3) + 4 H2O = N(4)-(alpha-D-Man-(1-&gt;3)-[alpha-D-Man-(1-&gt;3)-[alpha-D-Man-(1-&gt;6)]-alpha-D-Man-(1-&gt;6)]-beta-D-Man-(1-&gt;4)-beta-D-GlcNAc-(1-&gt;4)-beta-D-GlcNAc)-L-asparaginyl-[protein] (N-glucan mannose isomer 5A1,2) + 4 beta-D-mannose</text>
        <dbReference type="Rhea" id="RHEA:56008"/>
        <dbReference type="Rhea" id="RHEA-COMP:14356"/>
        <dbReference type="Rhea" id="RHEA-COMP:14367"/>
        <dbReference type="ChEBI" id="CHEBI:15377"/>
        <dbReference type="ChEBI" id="CHEBI:28563"/>
        <dbReference type="ChEBI" id="CHEBI:59087"/>
        <dbReference type="ChEBI" id="CHEBI:139493"/>
        <dbReference type="EC" id="3.2.1.113"/>
    </reaction>
</comment>
<feature type="active site" description="Proton donor" evidence="10">
    <location>
        <position position="618"/>
    </location>
</feature>
<dbReference type="GO" id="GO:0004571">
    <property type="term" value="F:mannosyl-oligosaccharide 1,2-alpha-mannosidase activity"/>
    <property type="evidence" value="ECO:0007669"/>
    <property type="project" value="UniProtKB-EC"/>
</dbReference>
<feature type="active site" evidence="10">
    <location>
        <position position="752"/>
    </location>
</feature>
<keyword evidence="6 11" id="KW-0106">Calcium</keyword>
<dbReference type="PANTHER" id="PTHR11742">
    <property type="entry name" value="MANNOSYL-OLIGOSACCHARIDE ALPHA-1,2-MANNOSIDASE-RELATED"/>
    <property type="match status" value="1"/>
</dbReference>
<dbReference type="Gene3D" id="1.50.10.10">
    <property type="match status" value="1"/>
</dbReference>
<evidence type="ECO:0000313" key="17">
    <source>
        <dbReference type="Proteomes" id="UP001489004"/>
    </source>
</evidence>
<evidence type="ECO:0000256" key="6">
    <source>
        <dbReference type="ARBA" id="ARBA00022837"/>
    </source>
</evidence>
<dbReference type="AlphaFoldDB" id="A0AAW1R5Q3"/>
<dbReference type="GO" id="GO:0005802">
    <property type="term" value="C:trans-Golgi network"/>
    <property type="evidence" value="ECO:0007669"/>
    <property type="project" value="TreeGrafter"/>
</dbReference>
<evidence type="ECO:0000256" key="9">
    <source>
        <dbReference type="ARBA" id="ARBA00048605"/>
    </source>
</evidence>
<dbReference type="Pfam" id="PF01532">
    <property type="entry name" value="Glyco_hydro_47"/>
    <property type="match status" value="1"/>
</dbReference>
<evidence type="ECO:0000256" key="10">
    <source>
        <dbReference type="PIRSR" id="PIRSR601382-1"/>
    </source>
</evidence>
<feature type="binding site" evidence="11">
    <location>
        <position position="994"/>
    </location>
    <ligand>
        <name>Ca(2+)</name>
        <dbReference type="ChEBI" id="CHEBI:29108"/>
    </ligand>
</feature>
<evidence type="ECO:0000256" key="7">
    <source>
        <dbReference type="ARBA" id="ARBA00023157"/>
    </source>
</evidence>
<dbReference type="PROSITE" id="PS51747">
    <property type="entry name" value="CYT_DCMP_DEAMINASES_2"/>
    <property type="match status" value="1"/>
</dbReference>
<evidence type="ECO:0000256" key="14">
    <source>
        <dbReference type="SAM" id="Phobius"/>
    </source>
</evidence>
<evidence type="ECO:0000256" key="12">
    <source>
        <dbReference type="PIRSR" id="PIRSR601382-3"/>
    </source>
</evidence>
<organism evidence="16 17">
    <name type="scientific">[Myrmecia] bisecta</name>
    <dbReference type="NCBI Taxonomy" id="41462"/>
    <lineage>
        <taxon>Eukaryota</taxon>
        <taxon>Viridiplantae</taxon>
        <taxon>Chlorophyta</taxon>
        <taxon>core chlorophytes</taxon>
        <taxon>Trebouxiophyceae</taxon>
        <taxon>Trebouxiales</taxon>
        <taxon>Trebouxiaceae</taxon>
        <taxon>Myrmecia</taxon>
    </lineage>
</organism>
<evidence type="ECO:0000256" key="4">
    <source>
        <dbReference type="ARBA" id="ARBA00022723"/>
    </source>
</evidence>
<feature type="disulfide bond" evidence="12">
    <location>
        <begin position="817"/>
        <end position="852"/>
    </location>
</feature>
<dbReference type="GO" id="GO:0005509">
    <property type="term" value="F:calcium ion binding"/>
    <property type="evidence" value="ECO:0007669"/>
    <property type="project" value="InterPro"/>
</dbReference>
<comment type="catalytic activity">
    <reaction evidence="8">
        <text>N(4)-(alpha-D-Man-(1-&gt;2)-alpha-D-Man-(1-&gt;2)-alpha-D-Man-(1-&gt;3)-[alpha-D-Man-(1-&gt;3)-[alpha-D-Man-(1-&gt;2)-alpha-D-Man-(1-&gt;6)]-alpha-D-Man-(1-&gt;6)]-beta-D-Man-(1-&gt;4)-beta-D-GlcNAc-(1-&gt;4)-beta-D-GlcNAc)-L-asparaginyl-[protein] (N-glucan mannose isomer 8A1,2,3B1,3) + 3 H2O = N(4)-(alpha-D-Man-(1-&gt;3)-[alpha-D-Man-(1-&gt;3)-[alpha-D-Man-(1-&gt;6)]-alpha-D-Man-(1-&gt;6)]-beta-D-Man-(1-&gt;4)-beta-D-GlcNAc-(1-&gt;4)-beta-D-GlcNAc)-L-asparaginyl-[protein] (N-glucan mannose isomer 5A1,2) + 3 beta-D-mannose</text>
        <dbReference type="Rhea" id="RHEA:56028"/>
        <dbReference type="Rhea" id="RHEA-COMP:14358"/>
        <dbReference type="Rhea" id="RHEA-COMP:14367"/>
        <dbReference type="ChEBI" id="CHEBI:15377"/>
        <dbReference type="ChEBI" id="CHEBI:28563"/>
        <dbReference type="ChEBI" id="CHEBI:59087"/>
        <dbReference type="ChEBI" id="CHEBI:60628"/>
        <dbReference type="EC" id="3.2.1.113"/>
    </reaction>
</comment>
<accession>A0AAW1R5Q3</accession>
<evidence type="ECO:0000313" key="16">
    <source>
        <dbReference type="EMBL" id="KAK9829091.1"/>
    </source>
</evidence>
<dbReference type="InterPro" id="IPR050749">
    <property type="entry name" value="Glycosyl_Hydrolase_47"/>
</dbReference>